<reference evidence="1 2" key="1">
    <citation type="journal article" date="2015" name="Genom Data">
        <title>Draft genome sequence of a multidrug-resistant Chryseobacterium indologenes isolate from Malaysia.</title>
        <authorList>
            <person name="Yu C.Y."/>
            <person name="Ang G.Y."/>
            <person name="Cheng H.J."/>
            <person name="Cheong Y.M."/>
            <person name="Yin W.F."/>
            <person name="Chan K.G."/>
        </authorList>
    </citation>
    <scope>NUCLEOTIDE SEQUENCE [LARGE SCALE GENOMIC DNA]</scope>
    <source>
        <strain evidence="1 2">CI_885</strain>
    </source>
</reference>
<protein>
    <submittedName>
        <fullName evidence="1">Uncharacterized protein</fullName>
    </submittedName>
</protein>
<organism evidence="1 2">
    <name type="scientific">Chryseobacterium indologenes</name>
    <name type="common">Flavobacterium indologenes</name>
    <dbReference type="NCBI Taxonomy" id="253"/>
    <lineage>
        <taxon>Bacteria</taxon>
        <taxon>Pseudomonadati</taxon>
        <taxon>Bacteroidota</taxon>
        <taxon>Flavobacteriia</taxon>
        <taxon>Flavobacteriales</taxon>
        <taxon>Weeksellaceae</taxon>
        <taxon>Chryseobacterium group</taxon>
        <taxon>Chryseobacterium</taxon>
    </lineage>
</organism>
<dbReference type="PATRIC" id="fig|253.9.peg.2944"/>
<dbReference type="AlphaFoldDB" id="A0A0N0ZXI4"/>
<evidence type="ECO:0000313" key="2">
    <source>
        <dbReference type="Proteomes" id="UP000037953"/>
    </source>
</evidence>
<proteinExistence type="predicted"/>
<reference evidence="2" key="2">
    <citation type="submission" date="2015-09" db="EMBL/GenBank/DDBJ databases">
        <title>Draft genome sequence of a multidrug-resistant Chryseobacterium indologenes isolate from Malaysia.</title>
        <authorList>
            <person name="Yu C.Y."/>
            <person name="Ang G.Y."/>
            <person name="Chan K.-G."/>
        </authorList>
    </citation>
    <scope>NUCLEOTIDE SEQUENCE [LARGE SCALE GENOMIC DNA]</scope>
    <source>
        <strain evidence="2">CI_885</strain>
    </source>
</reference>
<evidence type="ECO:0000313" key="1">
    <source>
        <dbReference type="EMBL" id="KPE51846.1"/>
    </source>
</evidence>
<comment type="caution">
    <text evidence="1">The sequence shown here is derived from an EMBL/GenBank/DDBJ whole genome shotgun (WGS) entry which is preliminary data.</text>
</comment>
<sequence length="71" mass="7872">MLFLLTDGIFILSDADFVFSSLLSIPAKSAETMIIKAFSFCFQFSFCQYGTTAPYEISIHKSLLQGSMMGI</sequence>
<accession>A0A0N0ZXI4</accession>
<gene>
    <name evidence="1" type="ORF">AOB46_06365</name>
</gene>
<name>A0A0N0ZXI4_CHRID</name>
<dbReference type="Proteomes" id="UP000037953">
    <property type="component" value="Unassembled WGS sequence"/>
</dbReference>
<dbReference type="EMBL" id="LJOD01000003">
    <property type="protein sequence ID" value="KPE51846.1"/>
    <property type="molecule type" value="Genomic_DNA"/>
</dbReference>